<evidence type="ECO:0000313" key="1">
    <source>
        <dbReference type="EMBL" id="GAH69238.1"/>
    </source>
</evidence>
<reference evidence="1" key="1">
    <citation type="journal article" date="2014" name="Front. Microbiol.">
        <title>High frequency of phylogenetically diverse reductive dehalogenase-homologous genes in deep subseafloor sedimentary metagenomes.</title>
        <authorList>
            <person name="Kawai M."/>
            <person name="Futagami T."/>
            <person name="Toyoda A."/>
            <person name="Takaki Y."/>
            <person name="Nishi S."/>
            <person name="Hori S."/>
            <person name="Arai W."/>
            <person name="Tsubouchi T."/>
            <person name="Morono Y."/>
            <person name="Uchiyama I."/>
            <person name="Ito T."/>
            <person name="Fujiyama A."/>
            <person name="Inagaki F."/>
            <person name="Takami H."/>
        </authorList>
    </citation>
    <scope>NUCLEOTIDE SEQUENCE</scope>
    <source>
        <strain evidence="1">Expedition CK06-06</strain>
    </source>
</reference>
<dbReference type="AlphaFoldDB" id="X1JHK2"/>
<name>X1JHK2_9ZZZZ</name>
<gene>
    <name evidence="1" type="ORF">S03H2_47116</name>
</gene>
<feature type="non-terminal residue" evidence="1">
    <location>
        <position position="117"/>
    </location>
</feature>
<dbReference type="EMBL" id="BARU01029641">
    <property type="protein sequence ID" value="GAH69238.1"/>
    <property type="molecule type" value="Genomic_DNA"/>
</dbReference>
<evidence type="ECO:0008006" key="2">
    <source>
        <dbReference type="Google" id="ProtNLM"/>
    </source>
</evidence>
<organism evidence="1">
    <name type="scientific">marine sediment metagenome</name>
    <dbReference type="NCBI Taxonomy" id="412755"/>
    <lineage>
        <taxon>unclassified sequences</taxon>
        <taxon>metagenomes</taxon>
        <taxon>ecological metagenomes</taxon>
    </lineage>
</organism>
<accession>X1JHK2</accession>
<sequence length="117" mass="12571">MKGETVGGLLHWVHNGKISRCFTTGSVEAPTFSAAGFIVENYGGVIEDCWTRCSVIGPIQRAGFVRYNGSGAIRRSYSAGLISEGYRDGFCDSNYATIDDCFWDIEVSGHTSSNGGT</sequence>
<proteinExistence type="predicted"/>
<protein>
    <recommendedName>
        <fullName evidence="2">GLUG domain-containing protein</fullName>
    </recommendedName>
</protein>
<comment type="caution">
    <text evidence="1">The sequence shown here is derived from an EMBL/GenBank/DDBJ whole genome shotgun (WGS) entry which is preliminary data.</text>
</comment>
<dbReference type="Gene3D" id="2.160.20.110">
    <property type="match status" value="1"/>
</dbReference>